<accession>A0A0D0DEZ1</accession>
<feature type="non-terminal residue" evidence="1">
    <location>
        <position position="1"/>
    </location>
</feature>
<dbReference type="Proteomes" id="UP000054538">
    <property type="component" value="Unassembled WGS sequence"/>
</dbReference>
<reference evidence="1 2" key="1">
    <citation type="submission" date="2014-04" db="EMBL/GenBank/DDBJ databases">
        <authorList>
            <consortium name="DOE Joint Genome Institute"/>
            <person name="Kuo A."/>
            <person name="Kohler A."/>
            <person name="Jargeat P."/>
            <person name="Nagy L.G."/>
            <person name="Floudas D."/>
            <person name="Copeland A."/>
            <person name="Barry K.W."/>
            <person name="Cichocki N."/>
            <person name="Veneault-Fourrey C."/>
            <person name="LaButti K."/>
            <person name="Lindquist E.A."/>
            <person name="Lipzen A."/>
            <person name="Lundell T."/>
            <person name="Morin E."/>
            <person name="Murat C."/>
            <person name="Sun H."/>
            <person name="Tunlid A."/>
            <person name="Henrissat B."/>
            <person name="Grigoriev I.V."/>
            <person name="Hibbett D.S."/>
            <person name="Martin F."/>
            <person name="Nordberg H.P."/>
            <person name="Cantor M.N."/>
            <person name="Hua S.X."/>
        </authorList>
    </citation>
    <scope>NUCLEOTIDE SEQUENCE [LARGE SCALE GENOMIC DNA]</scope>
    <source>
        <strain evidence="1 2">Ve08.2h10</strain>
    </source>
</reference>
<proteinExistence type="predicted"/>
<sequence>LKKNFEHLPRKITVSCLYNIGCQLEHSCWKWSLLDNNILSHLTFAILVFHMYGHQWPCQIIY</sequence>
<protein>
    <submittedName>
        <fullName evidence="1">Uncharacterized protein</fullName>
    </submittedName>
</protein>
<dbReference type="AlphaFoldDB" id="A0A0D0DEZ1"/>
<evidence type="ECO:0000313" key="2">
    <source>
        <dbReference type="Proteomes" id="UP000054538"/>
    </source>
</evidence>
<reference evidence="2" key="2">
    <citation type="submission" date="2015-01" db="EMBL/GenBank/DDBJ databases">
        <title>Evolutionary Origins and Diversification of the Mycorrhizal Mutualists.</title>
        <authorList>
            <consortium name="DOE Joint Genome Institute"/>
            <consortium name="Mycorrhizal Genomics Consortium"/>
            <person name="Kohler A."/>
            <person name="Kuo A."/>
            <person name="Nagy L.G."/>
            <person name="Floudas D."/>
            <person name="Copeland A."/>
            <person name="Barry K.W."/>
            <person name="Cichocki N."/>
            <person name="Veneault-Fourrey C."/>
            <person name="LaButti K."/>
            <person name="Lindquist E.A."/>
            <person name="Lipzen A."/>
            <person name="Lundell T."/>
            <person name="Morin E."/>
            <person name="Murat C."/>
            <person name="Riley R."/>
            <person name="Ohm R."/>
            <person name="Sun H."/>
            <person name="Tunlid A."/>
            <person name="Henrissat B."/>
            <person name="Grigoriev I.V."/>
            <person name="Hibbett D.S."/>
            <person name="Martin F."/>
        </authorList>
    </citation>
    <scope>NUCLEOTIDE SEQUENCE [LARGE SCALE GENOMIC DNA]</scope>
    <source>
        <strain evidence="2">Ve08.2h10</strain>
    </source>
</reference>
<feature type="non-terminal residue" evidence="1">
    <location>
        <position position="62"/>
    </location>
</feature>
<dbReference type="PANTHER" id="PTHR33096:SF1">
    <property type="entry name" value="CXC1-LIKE CYSTEINE CLUSTER ASSOCIATED WITH KDZ TRANSPOSASES DOMAIN-CONTAINING PROTEIN"/>
    <property type="match status" value="1"/>
</dbReference>
<dbReference type="HOGENOM" id="CLU_208805_0_0_1"/>
<dbReference type="EMBL" id="KN827619">
    <property type="protein sequence ID" value="KIK76195.1"/>
    <property type="molecule type" value="Genomic_DNA"/>
</dbReference>
<gene>
    <name evidence="1" type="ORF">PAXRUDRAFT_44419</name>
</gene>
<dbReference type="InterPro" id="IPR040521">
    <property type="entry name" value="KDZ"/>
</dbReference>
<dbReference type="OrthoDB" id="3364670at2759"/>
<dbReference type="Pfam" id="PF18758">
    <property type="entry name" value="KDZ"/>
    <property type="match status" value="1"/>
</dbReference>
<keyword evidence="2" id="KW-1185">Reference proteome</keyword>
<evidence type="ECO:0000313" key="1">
    <source>
        <dbReference type="EMBL" id="KIK76195.1"/>
    </source>
</evidence>
<organism evidence="1 2">
    <name type="scientific">Paxillus rubicundulus Ve08.2h10</name>
    <dbReference type="NCBI Taxonomy" id="930991"/>
    <lineage>
        <taxon>Eukaryota</taxon>
        <taxon>Fungi</taxon>
        <taxon>Dikarya</taxon>
        <taxon>Basidiomycota</taxon>
        <taxon>Agaricomycotina</taxon>
        <taxon>Agaricomycetes</taxon>
        <taxon>Agaricomycetidae</taxon>
        <taxon>Boletales</taxon>
        <taxon>Paxilineae</taxon>
        <taxon>Paxillaceae</taxon>
        <taxon>Paxillus</taxon>
    </lineage>
</organism>
<dbReference type="PANTHER" id="PTHR33096">
    <property type="entry name" value="CXC2 DOMAIN-CONTAINING PROTEIN"/>
    <property type="match status" value="1"/>
</dbReference>
<name>A0A0D0DEZ1_9AGAM</name>
<dbReference type="InParanoid" id="A0A0D0DEZ1"/>